<evidence type="ECO:0000256" key="6">
    <source>
        <dbReference type="PIRSR" id="PIRSR017617-1"/>
    </source>
</evidence>
<dbReference type="RefSeq" id="WP_173531804.1">
    <property type="nucleotide sequence ID" value="NZ_CP054143.1"/>
</dbReference>
<organism evidence="8 9">
    <name type="scientific">Deefgea piscis</name>
    <dbReference type="NCBI Taxonomy" id="2739061"/>
    <lineage>
        <taxon>Bacteria</taxon>
        <taxon>Pseudomonadati</taxon>
        <taxon>Pseudomonadota</taxon>
        <taxon>Betaproteobacteria</taxon>
        <taxon>Neisseriales</taxon>
        <taxon>Chitinibacteraceae</taxon>
        <taxon>Deefgea</taxon>
    </lineage>
</organism>
<evidence type="ECO:0000256" key="2">
    <source>
        <dbReference type="ARBA" id="ARBA00006966"/>
    </source>
</evidence>
<comment type="similarity">
    <text evidence="2">Belongs to the threonine aldolase family.</text>
</comment>
<evidence type="ECO:0000256" key="5">
    <source>
        <dbReference type="ARBA" id="ARBA00023239"/>
    </source>
</evidence>
<sequence>MKILDLRSDTVTHPTAAMRTAMAEAIVGDDVYGDDPTVIALETAAAERLGKEAALFVPTGTFGNQLAILSYCQPGDEVIVGDDSHIVWHEVGGAALISGVQLRTIDSDLGTMNAEKIRKKIRHGVDIHEPKTALICVENAHSNGRVIALETMQQIWQVAQAEGVPVHLDGARVFNAASALQVDVKAITQYCDSVMCCLSKGLAAPVGSILAGSHALIAKARKKRKLLGGGMRQVGVLAAPGLLALNEMTARLADDHRHAKLLAAQLAKIDGIVIDLDSVQINMVWFNFSREIDVDKLMQSLANANIKANPPEHGAMRLVTHWQIEEADLARVSQAIEAGIAR</sequence>
<dbReference type="GO" id="GO:0005829">
    <property type="term" value="C:cytosol"/>
    <property type="evidence" value="ECO:0007669"/>
    <property type="project" value="TreeGrafter"/>
</dbReference>
<evidence type="ECO:0000256" key="1">
    <source>
        <dbReference type="ARBA" id="ARBA00001933"/>
    </source>
</evidence>
<dbReference type="Pfam" id="PF01212">
    <property type="entry name" value="Beta_elim_lyase"/>
    <property type="match status" value="1"/>
</dbReference>
<dbReference type="GO" id="GO:0008732">
    <property type="term" value="F:L-allo-threonine aldolase activity"/>
    <property type="evidence" value="ECO:0007669"/>
    <property type="project" value="TreeGrafter"/>
</dbReference>
<dbReference type="GO" id="GO:0006545">
    <property type="term" value="P:glycine biosynthetic process"/>
    <property type="evidence" value="ECO:0007669"/>
    <property type="project" value="TreeGrafter"/>
</dbReference>
<dbReference type="AlphaFoldDB" id="A0A6M8SMD1"/>
<dbReference type="InterPro" id="IPR015421">
    <property type="entry name" value="PyrdxlP-dep_Trfase_major"/>
</dbReference>
<dbReference type="EMBL" id="CP054143">
    <property type="protein sequence ID" value="QKJ65294.1"/>
    <property type="molecule type" value="Genomic_DNA"/>
</dbReference>
<dbReference type="NCBIfam" id="NF007825">
    <property type="entry name" value="PRK10534.1"/>
    <property type="match status" value="1"/>
</dbReference>
<dbReference type="InterPro" id="IPR015422">
    <property type="entry name" value="PyrdxlP-dep_Trfase_small"/>
</dbReference>
<dbReference type="EC" id="4.1.2.48" evidence="8"/>
<dbReference type="CDD" id="cd06502">
    <property type="entry name" value="TA_like"/>
    <property type="match status" value="1"/>
</dbReference>
<evidence type="ECO:0000256" key="4">
    <source>
        <dbReference type="ARBA" id="ARBA00022898"/>
    </source>
</evidence>
<dbReference type="SUPFAM" id="SSF53383">
    <property type="entry name" value="PLP-dependent transferases"/>
    <property type="match status" value="1"/>
</dbReference>
<keyword evidence="5 8" id="KW-0456">Lyase</keyword>
<dbReference type="Gene3D" id="3.90.1150.10">
    <property type="entry name" value="Aspartate Aminotransferase, domain 1"/>
    <property type="match status" value="1"/>
</dbReference>
<comment type="cofactor">
    <cofactor evidence="1">
        <name>pyridoxal 5'-phosphate</name>
        <dbReference type="ChEBI" id="CHEBI:597326"/>
    </cofactor>
</comment>
<dbReference type="PANTHER" id="PTHR48097:SF9">
    <property type="entry name" value="L-THREONINE ALDOLASE"/>
    <property type="match status" value="1"/>
</dbReference>
<dbReference type="Proteomes" id="UP000504844">
    <property type="component" value="Chromosome"/>
</dbReference>
<accession>A0A6M8SMD1</accession>
<keyword evidence="9" id="KW-1185">Reference proteome</keyword>
<evidence type="ECO:0000313" key="9">
    <source>
        <dbReference type="Proteomes" id="UP000504844"/>
    </source>
</evidence>
<dbReference type="GO" id="GO:0006567">
    <property type="term" value="P:L-threonine catabolic process"/>
    <property type="evidence" value="ECO:0007669"/>
    <property type="project" value="TreeGrafter"/>
</dbReference>
<dbReference type="FunFam" id="3.40.640.10:FF:000030">
    <property type="entry name" value="Low-specificity L-threonine aldolase"/>
    <property type="match status" value="1"/>
</dbReference>
<dbReference type="PANTHER" id="PTHR48097">
    <property type="entry name" value="L-THREONINE ALDOLASE-RELATED"/>
    <property type="match status" value="1"/>
</dbReference>
<dbReference type="Gene3D" id="3.40.640.10">
    <property type="entry name" value="Type I PLP-dependent aspartate aminotransferase-like (Major domain)"/>
    <property type="match status" value="1"/>
</dbReference>
<comment type="subunit">
    <text evidence="3">Homotetramer.</text>
</comment>
<evidence type="ECO:0000259" key="7">
    <source>
        <dbReference type="Pfam" id="PF01212"/>
    </source>
</evidence>
<protein>
    <submittedName>
        <fullName evidence="8">Low-specificity L-threonine aldolase</fullName>
        <ecNumber evidence="8">4.1.2.48</ecNumber>
    </submittedName>
</protein>
<dbReference type="InterPro" id="IPR023603">
    <property type="entry name" value="Low_specificity_L-TA-like"/>
</dbReference>
<reference evidence="8 9" key="1">
    <citation type="submission" date="2020-05" db="EMBL/GenBank/DDBJ databases">
        <title>Complete genome sequence of Deefgea sp. D17.</title>
        <authorList>
            <person name="Bae J.-W."/>
            <person name="Han J.E."/>
        </authorList>
    </citation>
    <scope>NUCLEOTIDE SEQUENCE [LARGE SCALE GENOMIC DNA]</scope>
    <source>
        <strain evidence="8 9">D17</strain>
    </source>
</reference>
<evidence type="ECO:0000256" key="3">
    <source>
        <dbReference type="ARBA" id="ARBA00011881"/>
    </source>
</evidence>
<keyword evidence="4" id="KW-0663">Pyridoxal phosphate</keyword>
<name>A0A6M8SMD1_9NEIS</name>
<dbReference type="InterPro" id="IPR015424">
    <property type="entry name" value="PyrdxlP-dep_Trfase"/>
</dbReference>
<dbReference type="PIRSF" id="PIRSF017617">
    <property type="entry name" value="Thr_aldolase"/>
    <property type="match status" value="1"/>
</dbReference>
<gene>
    <name evidence="8" type="primary">ltaE</name>
    <name evidence="8" type="ORF">HQN60_00245</name>
</gene>
<dbReference type="KEGG" id="dee:HQN60_00245"/>
<dbReference type="InterPro" id="IPR001597">
    <property type="entry name" value="ArAA_b-elim_lyase/Thr_aldolase"/>
</dbReference>
<proteinExistence type="inferred from homology"/>
<dbReference type="NCBIfam" id="NF041359">
    <property type="entry name" value="GntG_guanitoxin"/>
    <property type="match status" value="1"/>
</dbReference>
<evidence type="ECO:0000313" key="8">
    <source>
        <dbReference type="EMBL" id="QKJ65294.1"/>
    </source>
</evidence>
<feature type="modified residue" description="N6-(pyridoxal phosphate)lysine" evidence="6">
    <location>
        <position position="200"/>
    </location>
</feature>
<feature type="domain" description="Aromatic amino acid beta-eliminating lyase/threonine aldolase" evidence="7">
    <location>
        <begin position="5"/>
        <end position="286"/>
    </location>
</feature>